<gene>
    <name evidence="2" type="ORF">SAMN02787144_10555</name>
</gene>
<evidence type="ECO:0000313" key="3">
    <source>
        <dbReference type="Proteomes" id="UP000181909"/>
    </source>
</evidence>
<evidence type="ECO:0000313" key="2">
    <source>
        <dbReference type="EMBL" id="SFY44894.1"/>
    </source>
</evidence>
<evidence type="ECO:0000256" key="1">
    <source>
        <dbReference type="SAM" id="Phobius"/>
    </source>
</evidence>
<keyword evidence="1" id="KW-1133">Transmembrane helix</keyword>
<dbReference type="EMBL" id="FPJO01000055">
    <property type="protein sequence ID" value="SFY44894.1"/>
    <property type="molecule type" value="Genomic_DNA"/>
</dbReference>
<accession>A0A1K2FBR7</accession>
<reference evidence="2 3" key="1">
    <citation type="submission" date="2016-11" db="EMBL/GenBank/DDBJ databases">
        <authorList>
            <person name="Jaros S."/>
            <person name="Januszkiewicz K."/>
            <person name="Wedrychowicz H."/>
        </authorList>
    </citation>
    <scope>NUCLEOTIDE SEQUENCE [LARGE SCALE GENOMIC DNA]</scope>
    <source>
        <strain evidence="2 3">OK807</strain>
    </source>
</reference>
<name>A0A1K2FBR7_STRAR</name>
<keyword evidence="1" id="KW-0472">Membrane</keyword>
<proteinExistence type="predicted"/>
<feature type="transmembrane region" description="Helical" evidence="1">
    <location>
        <begin position="12"/>
        <end position="29"/>
    </location>
</feature>
<sequence>MMAQLARYRRHMIMLVIVGVLLIMVSRMGQSSGGFLATGIAAVVLGVALLVVTSVGGRHPQRP</sequence>
<dbReference type="Proteomes" id="UP000181909">
    <property type="component" value="Unassembled WGS sequence"/>
</dbReference>
<feature type="transmembrane region" description="Helical" evidence="1">
    <location>
        <begin position="35"/>
        <end position="57"/>
    </location>
</feature>
<organism evidence="2 3">
    <name type="scientific">Streptomyces atratus</name>
    <dbReference type="NCBI Taxonomy" id="1893"/>
    <lineage>
        <taxon>Bacteria</taxon>
        <taxon>Bacillati</taxon>
        <taxon>Actinomycetota</taxon>
        <taxon>Actinomycetes</taxon>
        <taxon>Kitasatosporales</taxon>
        <taxon>Streptomycetaceae</taxon>
        <taxon>Streptomyces</taxon>
    </lineage>
</organism>
<dbReference type="STRING" id="1893.SAMN02787144_10555"/>
<dbReference type="AlphaFoldDB" id="A0A1K2FBR7"/>
<keyword evidence="1" id="KW-0812">Transmembrane</keyword>
<protein>
    <submittedName>
        <fullName evidence="2">Uncharacterized protein</fullName>
    </submittedName>
</protein>